<proteinExistence type="predicted"/>
<gene>
    <name evidence="1" type="ORF">WMSIL1_LOCUS5034</name>
</gene>
<dbReference type="EMBL" id="CABIJS010000155">
    <property type="protein sequence ID" value="VUZ44895.1"/>
    <property type="molecule type" value="Genomic_DNA"/>
</dbReference>
<protein>
    <submittedName>
        <fullName evidence="1">Uncharacterized protein</fullName>
    </submittedName>
</protein>
<evidence type="ECO:0000313" key="2">
    <source>
        <dbReference type="Proteomes" id="UP000321570"/>
    </source>
</evidence>
<reference evidence="1 2" key="1">
    <citation type="submission" date="2019-07" db="EMBL/GenBank/DDBJ databases">
        <authorList>
            <person name="Jastrzebski P J."/>
            <person name="Paukszto L."/>
            <person name="Jastrzebski P J."/>
        </authorList>
    </citation>
    <scope>NUCLEOTIDE SEQUENCE [LARGE SCALE GENOMIC DNA]</scope>
    <source>
        <strain evidence="1 2">WMS-il1</strain>
    </source>
</reference>
<sequence>MSFRLLVTHIPFTVPFVPTYALCNLKQFEILLQHAPNNNPGSNSSMRTPSPFPPNVQYLLVVLLSGFCNSNGLVPESIYGNSASENSRNKLNAELSRCDVDKTRPPWRFGKYIDELTPMHNNFGI</sequence>
<name>A0A564YC98_HYMDI</name>
<keyword evidence="2" id="KW-1185">Reference proteome</keyword>
<dbReference type="AlphaFoldDB" id="A0A564YC98"/>
<accession>A0A564YC98</accession>
<dbReference type="Proteomes" id="UP000321570">
    <property type="component" value="Unassembled WGS sequence"/>
</dbReference>
<organism evidence="1 2">
    <name type="scientific">Hymenolepis diminuta</name>
    <name type="common">Rat tapeworm</name>
    <dbReference type="NCBI Taxonomy" id="6216"/>
    <lineage>
        <taxon>Eukaryota</taxon>
        <taxon>Metazoa</taxon>
        <taxon>Spiralia</taxon>
        <taxon>Lophotrochozoa</taxon>
        <taxon>Platyhelminthes</taxon>
        <taxon>Cestoda</taxon>
        <taxon>Eucestoda</taxon>
        <taxon>Cyclophyllidea</taxon>
        <taxon>Hymenolepididae</taxon>
        <taxon>Hymenolepis</taxon>
    </lineage>
</organism>
<evidence type="ECO:0000313" key="1">
    <source>
        <dbReference type="EMBL" id="VUZ44895.1"/>
    </source>
</evidence>